<evidence type="ECO:0000256" key="1">
    <source>
        <dbReference type="ARBA" id="ARBA00023015"/>
    </source>
</evidence>
<keyword evidence="1" id="KW-0805">Transcription regulation</keyword>
<evidence type="ECO:0000256" key="4">
    <source>
        <dbReference type="PROSITE-ProRule" id="PRU00335"/>
    </source>
</evidence>
<dbReference type="AlphaFoldDB" id="A0A917G3B7"/>
<dbReference type="RefSeq" id="WP_188546445.1">
    <property type="nucleotide sequence ID" value="NZ_BMCU01000004.1"/>
</dbReference>
<keyword evidence="7" id="KW-1185">Reference proteome</keyword>
<reference evidence="6" key="2">
    <citation type="submission" date="2020-09" db="EMBL/GenBank/DDBJ databases">
        <authorList>
            <person name="Sun Q."/>
            <person name="Sedlacek I."/>
        </authorList>
    </citation>
    <scope>NUCLEOTIDE SEQUENCE</scope>
    <source>
        <strain evidence="6">CCM 7905</strain>
    </source>
</reference>
<dbReference type="PRINTS" id="PR00455">
    <property type="entry name" value="HTHTETR"/>
</dbReference>
<name>A0A917G3B7_9NOCA</name>
<gene>
    <name evidence="6" type="ORF">GCM10007304_37860</name>
</gene>
<feature type="DNA-binding region" description="H-T-H motif" evidence="4">
    <location>
        <begin position="42"/>
        <end position="61"/>
    </location>
</feature>
<keyword evidence="2 4" id="KW-0238">DNA-binding</keyword>
<dbReference type="Gene3D" id="1.10.357.10">
    <property type="entry name" value="Tetracycline Repressor, domain 2"/>
    <property type="match status" value="1"/>
</dbReference>
<dbReference type="EMBL" id="BMCU01000004">
    <property type="protein sequence ID" value="GGG20414.1"/>
    <property type="molecule type" value="Genomic_DNA"/>
</dbReference>
<dbReference type="SUPFAM" id="SSF46689">
    <property type="entry name" value="Homeodomain-like"/>
    <property type="match status" value="1"/>
</dbReference>
<dbReference type="PROSITE" id="PS50977">
    <property type="entry name" value="HTH_TETR_2"/>
    <property type="match status" value="1"/>
</dbReference>
<dbReference type="InterPro" id="IPR009057">
    <property type="entry name" value="Homeodomain-like_sf"/>
</dbReference>
<protein>
    <submittedName>
        <fullName evidence="6">TetR family transcriptional regulator</fullName>
    </submittedName>
</protein>
<accession>A0A917G3B7</accession>
<organism evidence="6 7">
    <name type="scientific">Rhodococcoides trifolii</name>
    <dbReference type="NCBI Taxonomy" id="908250"/>
    <lineage>
        <taxon>Bacteria</taxon>
        <taxon>Bacillati</taxon>
        <taxon>Actinomycetota</taxon>
        <taxon>Actinomycetes</taxon>
        <taxon>Mycobacteriales</taxon>
        <taxon>Nocardiaceae</taxon>
        <taxon>Rhodococcoides</taxon>
    </lineage>
</organism>
<dbReference type="Proteomes" id="UP000654257">
    <property type="component" value="Unassembled WGS sequence"/>
</dbReference>
<sequence length="201" mass="21881">MPAAPRSTAQSRYRTAAATLQRDTTLDAVRELLRERNWRSVTMNDVAAAAGLSRQTIYNEFGSRRGLAQGYAMRLTDSFVSVVDAALYQHVGDVGAALRQGFTTFFALSVVDPLVMSLHGPDAPDDLLRLITTDSDVLIERAGTHMSDTLQNCWVEAPKHKADIVSRAIVRLALSYVPRPPVDPEAAAGELSELLAPYLLG</sequence>
<dbReference type="InterPro" id="IPR040611">
    <property type="entry name" value="AlkX_C"/>
</dbReference>
<dbReference type="GO" id="GO:0000976">
    <property type="term" value="F:transcription cis-regulatory region binding"/>
    <property type="evidence" value="ECO:0007669"/>
    <property type="project" value="TreeGrafter"/>
</dbReference>
<proteinExistence type="predicted"/>
<dbReference type="PANTHER" id="PTHR30055">
    <property type="entry name" value="HTH-TYPE TRANSCRIPTIONAL REGULATOR RUTR"/>
    <property type="match status" value="1"/>
</dbReference>
<dbReference type="GO" id="GO:0003700">
    <property type="term" value="F:DNA-binding transcription factor activity"/>
    <property type="evidence" value="ECO:0007669"/>
    <property type="project" value="TreeGrafter"/>
</dbReference>
<evidence type="ECO:0000256" key="3">
    <source>
        <dbReference type="ARBA" id="ARBA00023163"/>
    </source>
</evidence>
<dbReference type="Pfam" id="PF00440">
    <property type="entry name" value="TetR_N"/>
    <property type="match status" value="1"/>
</dbReference>
<evidence type="ECO:0000313" key="7">
    <source>
        <dbReference type="Proteomes" id="UP000654257"/>
    </source>
</evidence>
<evidence type="ECO:0000259" key="5">
    <source>
        <dbReference type="PROSITE" id="PS50977"/>
    </source>
</evidence>
<dbReference type="PANTHER" id="PTHR30055:SF234">
    <property type="entry name" value="HTH-TYPE TRANSCRIPTIONAL REGULATOR BETI"/>
    <property type="match status" value="1"/>
</dbReference>
<feature type="domain" description="HTH tetR-type" evidence="5">
    <location>
        <begin position="19"/>
        <end position="79"/>
    </location>
</feature>
<comment type="caution">
    <text evidence="6">The sequence shown here is derived from an EMBL/GenBank/DDBJ whole genome shotgun (WGS) entry which is preliminary data.</text>
</comment>
<keyword evidence="3" id="KW-0804">Transcription</keyword>
<dbReference type="InterPro" id="IPR050109">
    <property type="entry name" value="HTH-type_TetR-like_transc_reg"/>
</dbReference>
<reference evidence="6" key="1">
    <citation type="journal article" date="2014" name="Int. J. Syst. Evol. Microbiol.">
        <title>Complete genome sequence of Corynebacterium casei LMG S-19264T (=DSM 44701T), isolated from a smear-ripened cheese.</title>
        <authorList>
            <consortium name="US DOE Joint Genome Institute (JGI-PGF)"/>
            <person name="Walter F."/>
            <person name="Albersmeier A."/>
            <person name="Kalinowski J."/>
            <person name="Ruckert C."/>
        </authorList>
    </citation>
    <scope>NUCLEOTIDE SEQUENCE</scope>
    <source>
        <strain evidence="6">CCM 7905</strain>
    </source>
</reference>
<dbReference type="InterPro" id="IPR001647">
    <property type="entry name" value="HTH_TetR"/>
</dbReference>
<evidence type="ECO:0000313" key="6">
    <source>
        <dbReference type="EMBL" id="GGG20414.1"/>
    </source>
</evidence>
<dbReference type="Pfam" id="PF18556">
    <property type="entry name" value="TetR_C_35"/>
    <property type="match status" value="1"/>
</dbReference>
<evidence type="ECO:0000256" key="2">
    <source>
        <dbReference type="ARBA" id="ARBA00023125"/>
    </source>
</evidence>